<feature type="domain" description="MYND-type" evidence="5">
    <location>
        <begin position="408"/>
        <end position="450"/>
    </location>
</feature>
<evidence type="ECO:0000256" key="2">
    <source>
        <dbReference type="ARBA" id="ARBA00022771"/>
    </source>
</evidence>
<dbReference type="GO" id="GO:0008270">
    <property type="term" value="F:zinc ion binding"/>
    <property type="evidence" value="ECO:0007669"/>
    <property type="project" value="UniProtKB-KW"/>
</dbReference>
<dbReference type="InterPro" id="IPR002893">
    <property type="entry name" value="Znf_MYND"/>
</dbReference>
<evidence type="ECO:0000259" key="5">
    <source>
        <dbReference type="PROSITE" id="PS50865"/>
    </source>
</evidence>
<dbReference type="Gene3D" id="6.10.140.2220">
    <property type="match status" value="1"/>
</dbReference>
<reference evidence="6 7" key="1">
    <citation type="journal article" date="2024" name="J Genomics">
        <title>Draft genome sequencing and assembly of Favolaschia claudopus CIRM-BRFM 2984 isolated from oak limbs.</title>
        <authorList>
            <person name="Navarro D."/>
            <person name="Drula E."/>
            <person name="Chaduli D."/>
            <person name="Cazenave R."/>
            <person name="Ahrendt S."/>
            <person name="Wang J."/>
            <person name="Lipzen A."/>
            <person name="Daum C."/>
            <person name="Barry K."/>
            <person name="Grigoriev I.V."/>
            <person name="Favel A."/>
            <person name="Rosso M.N."/>
            <person name="Martin F."/>
        </authorList>
    </citation>
    <scope>NUCLEOTIDE SEQUENCE [LARGE SCALE GENOMIC DNA]</scope>
    <source>
        <strain evidence="6 7">CIRM-BRFM 2984</strain>
    </source>
</reference>
<dbReference type="EMBL" id="JAWWNJ010000079">
    <property type="protein sequence ID" value="KAK7002236.1"/>
    <property type="molecule type" value="Genomic_DNA"/>
</dbReference>
<organism evidence="6 7">
    <name type="scientific">Favolaschia claudopus</name>
    <dbReference type="NCBI Taxonomy" id="2862362"/>
    <lineage>
        <taxon>Eukaryota</taxon>
        <taxon>Fungi</taxon>
        <taxon>Dikarya</taxon>
        <taxon>Basidiomycota</taxon>
        <taxon>Agaricomycotina</taxon>
        <taxon>Agaricomycetes</taxon>
        <taxon>Agaricomycetidae</taxon>
        <taxon>Agaricales</taxon>
        <taxon>Marasmiineae</taxon>
        <taxon>Mycenaceae</taxon>
        <taxon>Favolaschia</taxon>
    </lineage>
</organism>
<evidence type="ECO:0000313" key="6">
    <source>
        <dbReference type="EMBL" id="KAK7002236.1"/>
    </source>
</evidence>
<dbReference type="Proteomes" id="UP001362999">
    <property type="component" value="Unassembled WGS sequence"/>
</dbReference>
<name>A0AAW0A8M2_9AGAR</name>
<evidence type="ECO:0000256" key="4">
    <source>
        <dbReference type="PROSITE-ProRule" id="PRU00134"/>
    </source>
</evidence>
<gene>
    <name evidence="6" type="ORF">R3P38DRAFT_2647937</name>
</gene>
<dbReference type="SUPFAM" id="SSF144232">
    <property type="entry name" value="HIT/MYND zinc finger-like"/>
    <property type="match status" value="1"/>
</dbReference>
<evidence type="ECO:0000256" key="3">
    <source>
        <dbReference type="ARBA" id="ARBA00022833"/>
    </source>
</evidence>
<comment type="caution">
    <text evidence="6">The sequence shown here is derived from an EMBL/GenBank/DDBJ whole genome shotgun (WGS) entry which is preliminary data.</text>
</comment>
<dbReference type="AlphaFoldDB" id="A0AAW0A8M2"/>
<evidence type="ECO:0000256" key="1">
    <source>
        <dbReference type="ARBA" id="ARBA00022723"/>
    </source>
</evidence>
<dbReference type="Gene3D" id="1.10.220.160">
    <property type="match status" value="1"/>
</dbReference>
<dbReference type="Pfam" id="PF01753">
    <property type="entry name" value="zf-MYND"/>
    <property type="match status" value="1"/>
</dbReference>
<evidence type="ECO:0000313" key="7">
    <source>
        <dbReference type="Proteomes" id="UP001362999"/>
    </source>
</evidence>
<protein>
    <recommendedName>
        <fullName evidence="5">MYND-type domain-containing protein</fullName>
    </recommendedName>
</protein>
<keyword evidence="1" id="KW-0479">Metal-binding</keyword>
<keyword evidence="3" id="KW-0862">Zinc</keyword>
<proteinExistence type="predicted"/>
<dbReference type="PROSITE" id="PS50865">
    <property type="entry name" value="ZF_MYND_2"/>
    <property type="match status" value="1"/>
</dbReference>
<sequence length="555" mass="62857">MHPALTDENLKGLPATLRTLALEAYQGSRAALQEIVKLSRRRDTSIERALFLPIVYHHLRPPTQPDECSLDHPRAIAARIVLHFRVFKNDMPTEALVELWPRYWSWFQISNPIETDDTGKPEHNLISLVLFLFEIFEHPGSMAIFQTPGLRLYVCQLWNLMLLEHIHDPSYTVIYKAIWAFLRFSCDLDKSDSSTTRLEELQEFIDGAGGVADFAALVIRHIALFSSGRQQDVLPLGSLFCLLGYIDSGDGPFRCEIISRGVVQLVVRALAAFQNLTAESLVTPFTYGFVFIRSLLSTHPVYPWVKQAVKAGFLPLLMHCSMRRQDLVKPKLLVEVINHLASSCIYPSVLPRLGTSMTGLREIMAGPQFHNCPVRAQWLKFKAILFAQLSTLNKLEASAPVTERACDNLDCGKIQDKLMFHRCAACKCMYYCSDTCQRHDWAGGSHRDECGMLRNIRLENPPFSLTTTQKQFILALVSEGYQQHRDVLLAKQTPGCSFVQFNFSGLDKEVNNIFVPKGCQISELPGLQQLLLRASRKDGLVVPTVEHAQYRIRTR</sequence>
<keyword evidence="2 4" id="KW-0863">Zinc-finger</keyword>
<keyword evidence="7" id="KW-1185">Reference proteome</keyword>
<accession>A0AAW0A8M2</accession>